<dbReference type="GO" id="GO:0008236">
    <property type="term" value="F:serine-type peptidase activity"/>
    <property type="evidence" value="ECO:0007669"/>
    <property type="project" value="InterPro"/>
</dbReference>
<dbReference type="Pfam" id="PF17820">
    <property type="entry name" value="PDZ_6"/>
    <property type="match status" value="1"/>
</dbReference>
<dbReference type="EMBL" id="FRYL01000038">
    <property type="protein sequence ID" value="SHO81325.1"/>
    <property type="molecule type" value="Genomic_DNA"/>
</dbReference>
<organism evidence="3">
    <name type="scientific">hydrothermal vent metagenome</name>
    <dbReference type="NCBI Taxonomy" id="652676"/>
    <lineage>
        <taxon>unclassified sequences</taxon>
        <taxon>metagenomes</taxon>
        <taxon>ecological metagenomes</taxon>
    </lineage>
</organism>
<evidence type="ECO:0000313" key="3">
    <source>
        <dbReference type="EMBL" id="SHO81325.1"/>
    </source>
</evidence>
<dbReference type="CDD" id="cd07561">
    <property type="entry name" value="Peptidase_S41_CPP_like"/>
    <property type="match status" value="1"/>
</dbReference>
<dbReference type="SUPFAM" id="SSF50156">
    <property type="entry name" value="PDZ domain-like"/>
    <property type="match status" value="1"/>
</dbReference>
<dbReference type="GO" id="GO:0030288">
    <property type="term" value="C:outer membrane-bounded periplasmic space"/>
    <property type="evidence" value="ECO:0007669"/>
    <property type="project" value="TreeGrafter"/>
</dbReference>
<evidence type="ECO:0000259" key="2">
    <source>
        <dbReference type="SMART" id="SM00245"/>
    </source>
</evidence>
<dbReference type="InterPro" id="IPR041489">
    <property type="entry name" value="PDZ_6"/>
</dbReference>
<dbReference type="InterPro" id="IPR041613">
    <property type="entry name" value="Pept_S41_N"/>
</dbReference>
<gene>
    <name evidence="3" type="ORF">MNB_SV-15-891</name>
</gene>
<feature type="domain" description="PDZ" evidence="1">
    <location>
        <begin position="111"/>
        <end position="175"/>
    </location>
</feature>
<keyword evidence="3" id="KW-0378">Hydrolase</keyword>
<dbReference type="PROSITE" id="PS51257">
    <property type="entry name" value="PROKAR_LIPOPROTEIN"/>
    <property type="match status" value="1"/>
</dbReference>
<dbReference type="InterPro" id="IPR036034">
    <property type="entry name" value="PDZ_sf"/>
</dbReference>
<dbReference type="SMART" id="SM00228">
    <property type="entry name" value="PDZ"/>
    <property type="match status" value="1"/>
</dbReference>
<name>A0A1W1EKD8_9ZZZZ</name>
<reference evidence="3" key="1">
    <citation type="submission" date="2016-10" db="EMBL/GenBank/DDBJ databases">
        <authorList>
            <person name="de Groot N.N."/>
        </authorList>
    </citation>
    <scope>NUCLEOTIDE SEQUENCE</scope>
</reference>
<sequence length="417" mass="47986">MKKIINLIFIAIIFAGCGGGDTSDGLPTQSTTDNNIVSTTTNFGISDKIFLSYLFDNEYLWYDKIDTNIDTTSFNTPMEMITALRYRKYDHWSYAESYQEYEDFTNQKSSGSFGFYYNSDFQIIDTVLDSPAYDMGLQRGDIIIDINDKNISEEVLKDAKSHLNTPSKFRVVRGDEILEFNIAPSIYTFKVTAYEILNINSKKIGLLRYDQFTSTSITEIDKAFRYFKENNIDELIIDMRYNGGGSLVTTSILMDKIAGVSFNGYLQFYLSYNDKMSNSNENYYFQKDTNSLAMNRVFFLTTQSTASASEVTINSLKPYIDVKLIGDRTHGKPVGMSGRSYKNYIYWLINFRILNSNSQGEFYDGIAVDCSVEDDITYPRNDIREDMLEEAIYYIEHNSCKDNMSKRVKYGYKVNKI</sequence>
<dbReference type="Pfam" id="PF03572">
    <property type="entry name" value="Peptidase_S41"/>
    <property type="match status" value="1"/>
</dbReference>
<dbReference type="Gene3D" id="3.30.750.170">
    <property type="match status" value="1"/>
</dbReference>
<keyword evidence="3" id="KW-0645">Protease</keyword>
<dbReference type="InterPro" id="IPR029045">
    <property type="entry name" value="ClpP/crotonase-like_dom_sf"/>
</dbReference>
<proteinExistence type="predicted"/>
<evidence type="ECO:0000259" key="1">
    <source>
        <dbReference type="SMART" id="SM00228"/>
    </source>
</evidence>
<dbReference type="Gene3D" id="2.30.42.10">
    <property type="match status" value="1"/>
</dbReference>
<dbReference type="AlphaFoldDB" id="A0A1W1EKD8"/>
<accession>A0A1W1EKD8</accession>
<dbReference type="SMART" id="SM00245">
    <property type="entry name" value="TSPc"/>
    <property type="match status" value="1"/>
</dbReference>
<dbReference type="PANTHER" id="PTHR32060">
    <property type="entry name" value="TAIL-SPECIFIC PROTEASE"/>
    <property type="match status" value="1"/>
</dbReference>
<dbReference type="Pfam" id="PF18294">
    <property type="entry name" value="Pept_S41_N"/>
    <property type="match status" value="1"/>
</dbReference>
<dbReference type="SUPFAM" id="SSF52096">
    <property type="entry name" value="ClpP/crotonase"/>
    <property type="match status" value="1"/>
</dbReference>
<dbReference type="GO" id="GO:0006508">
    <property type="term" value="P:proteolysis"/>
    <property type="evidence" value="ECO:0007669"/>
    <property type="project" value="UniProtKB-KW"/>
</dbReference>
<protein>
    <submittedName>
        <fullName evidence="3">Carboxyl-terminal protease</fullName>
    </submittedName>
</protein>
<dbReference type="GO" id="GO:0007165">
    <property type="term" value="P:signal transduction"/>
    <property type="evidence" value="ECO:0007669"/>
    <property type="project" value="TreeGrafter"/>
</dbReference>
<feature type="domain" description="Tail specific protease" evidence="2">
    <location>
        <begin position="175"/>
        <end position="375"/>
    </location>
</feature>
<dbReference type="InterPro" id="IPR005151">
    <property type="entry name" value="Tail-specific_protease"/>
</dbReference>
<dbReference type="PANTHER" id="PTHR32060:SF30">
    <property type="entry name" value="CARBOXY-TERMINAL PROCESSING PROTEASE CTPA"/>
    <property type="match status" value="1"/>
</dbReference>
<dbReference type="GO" id="GO:0004175">
    <property type="term" value="F:endopeptidase activity"/>
    <property type="evidence" value="ECO:0007669"/>
    <property type="project" value="TreeGrafter"/>
</dbReference>
<dbReference type="Gene3D" id="3.90.226.10">
    <property type="entry name" value="2-enoyl-CoA Hydratase, Chain A, domain 1"/>
    <property type="match status" value="1"/>
</dbReference>
<dbReference type="InterPro" id="IPR001478">
    <property type="entry name" value="PDZ"/>
</dbReference>